<keyword evidence="16" id="KW-1185">Reference proteome</keyword>
<evidence type="ECO:0000256" key="11">
    <source>
        <dbReference type="SAM" id="Coils"/>
    </source>
</evidence>
<evidence type="ECO:0000259" key="12">
    <source>
        <dbReference type="Pfam" id="PF00266"/>
    </source>
</evidence>
<evidence type="ECO:0000256" key="3">
    <source>
        <dbReference type="ARBA" id="ARBA00012239"/>
    </source>
</evidence>
<keyword evidence="4" id="KW-0808">Transferase</keyword>
<comment type="similarity">
    <text evidence="2">Belongs to the class-V pyridoxal-phosphate-dependent aminotransferase family. NifS/IscS subfamily.</text>
</comment>
<dbReference type="GO" id="GO:0031071">
    <property type="term" value="F:cysteine desulfurase activity"/>
    <property type="evidence" value="ECO:0007669"/>
    <property type="project" value="UniProtKB-EC"/>
</dbReference>
<feature type="domain" description="Aminotransferase class V" evidence="12">
    <location>
        <begin position="5"/>
        <end position="363"/>
    </location>
</feature>
<evidence type="ECO:0000313" key="14">
    <source>
        <dbReference type="EMBL" id="PAS92602.1"/>
    </source>
</evidence>
<reference evidence="13 16" key="1">
    <citation type="submission" date="2016-08" db="EMBL/GenBank/DDBJ databases">
        <title>Candidatus Dactylopiibacterium carminicum genome sequence.</title>
        <authorList>
            <person name="Ramirez-Puebla S.T."/>
            <person name="Ormeno-Orrillo E."/>
            <person name="Vera-Ponce De Leon A."/>
            <person name="Luis L."/>
            <person name="Sanchez-Flores A."/>
            <person name="Monica R."/>
            <person name="Martinez-Romero E."/>
        </authorList>
    </citation>
    <scope>NUCLEOTIDE SEQUENCE [LARGE SCALE GENOMIC DNA]</scope>
    <source>
        <strain evidence="13">END1</strain>
    </source>
</reference>
<gene>
    <name evidence="13" type="ORF">BGI27_11550</name>
    <name evidence="14" type="ORF">CGU29_10980</name>
</gene>
<dbReference type="InterPro" id="IPR015424">
    <property type="entry name" value="PyrdxlP-dep_Trfase"/>
</dbReference>
<dbReference type="PANTHER" id="PTHR11601:SF34">
    <property type="entry name" value="CYSTEINE DESULFURASE"/>
    <property type="match status" value="1"/>
</dbReference>
<dbReference type="GO" id="GO:0046872">
    <property type="term" value="F:metal ion binding"/>
    <property type="evidence" value="ECO:0007669"/>
    <property type="project" value="UniProtKB-KW"/>
</dbReference>
<comment type="caution">
    <text evidence="14">The sequence shown here is derived from an EMBL/GenBank/DDBJ whole genome shotgun (WGS) entry which is preliminary data.</text>
</comment>
<evidence type="ECO:0000256" key="2">
    <source>
        <dbReference type="ARBA" id="ARBA00006490"/>
    </source>
</evidence>
<dbReference type="Gene3D" id="3.90.1150.10">
    <property type="entry name" value="Aspartate Aminotransferase, domain 1"/>
    <property type="match status" value="1"/>
</dbReference>
<reference evidence="14 15" key="2">
    <citation type="submission" date="2017-07" db="EMBL/GenBank/DDBJ databases">
        <title>Candidatus Dactylopiibacterium carminicum, a nitrogen-fixing symbiont of the cochineal insect Dactylopius coccus and Dactylopius opuntiae (Hemiptera: Coccoidea: Dactylopiidae).</title>
        <authorList>
            <person name="Vera A."/>
        </authorList>
    </citation>
    <scope>NUCLEOTIDE SEQUENCE [LARGE SCALE GENOMIC DNA]</scope>
    <source>
        <strain evidence="14 15">NFDCM</strain>
    </source>
</reference>
<proteinExistence type="inferred from homology"/>
<comment type="cofactor">
    <cofactor evidence="1 10">
        <name>pyridoxal 5'-phosphate</name>
        <dbReference type="ChEBI" id="CHEBI:597326"/>
    </cofactor>
</comment>
<dbReference type="Gene3D" id="1.10.260.50">
    <property type="match status" value="1"/>
</dbReference>
<dbReference type="PROSITE" id="PS00595">
    <property type="entry name" value="AA_TRANSFER_CLASS_5"/>
    <property type="match status" value="1"/>
</dbReference>
<keyword evidence="8" id="KW-0411">Iron-sulfur</keyword>
<dbReference type="EMBL" id="NMRN01000034">
    <property type="protein sequence ID" value="PAS92602.1"/>
    <property type="molecule type" value="Genomic_DNA"/>
</dbReference>
<evidence type="ECO:0000256" key="8">
    <source>
        <dbReference type="ARBA" id="ARBA00023014"/>
    </source>
</evidence>
<evidence type="ECO:0000313" key="15">
    <source>
        <dbReference type="Proteomes" id="UP000216107"/>
    </source>
</evidence>
<keyword evidence="5" id="KW-0479">Metal-binding</keyword>
<evidence type="ECO:0000256" key="10">
    <source>
        <dbReference type="RuleBase" id="RU004504"/>
    </source>
</evidence>
<dbReference type="Gene3D" id="3.40.640.10">
    <property type="entry name" value="Type I PLP-dependent aspartate aminotransferase-like (Major domain)"/>
    <property type="match status" value="1"/>
</dbReference>
<evidence type="ECO:0000256" key="1">
    <source>
        <dbReference type="ARBA" id="ARBA00001933"/>
    </source>
</evidence>
<evidence type="ECO:0000256" key="7">
    <source>
        <dbReference type="ARBA" id="ARBA00023004"/>
    </source>
</evidence>
<accession>A0A272ER96</accession>
<dbReference type="PIRSF" id="PIRSF005572">
    <property type="entry name" value="NifS"/>
    <property type="match status" value="1"/>
</dbReference>
<keyword evidence="6" id="KW-0663">Pyridoxal phosphate</keyword>
<dbReference type="InterPro" id="IPR000192">
    <property type="entry name" value="Aminotrans_V_dom"/>
</dbReference>
<dbReference type="PANTHER" id="PTHR11601">
    <property type="entry name" value="CYSTEINE DESULFURYLASE FAMILY MEMBER"/>
    <property type="match status" value="1"/>
</dbReference>
<organism evidence="14 15">
    <name type="scientific">Candidatus Dactylopiibacterium carminicum</name>
    <dbReference type="NCBI Taxonomy" id="857335"/>
    <lineage>
        <taxon>Bacteria</taxon>
        <taxon>Pseudomonadati</taxon>
        <taxon>Pseudomonadota</taxon>
        <taxon>Betaproteobacteria</taxon>
        <taxon>Rhodocyclales</taxon>
        <taxon>Rhodocyclaceae</taxon>
        <taxon>Candidatus Dactylopiibacterium</taxon>
    </lineage>
</organism>
<dbReference type="EMBL" id="MDUX01000038">
    <property type="protein sequence ID" value="KAF7598763.1"/>
    <property type="molecule type" value="Genomic_DNA"/>
</dbReference>
<dbReference type="GO" id="GO:0051536">
    <property type="term" value="F:iron-sulfur cluster binding"/>
    <property type="evidence" value="ECO:0007669"/>
    <property type="project" value="UniProtKB-KW"/>
</dbReference>
<feature type="coiled-coil region" evidence="11">
    <location>
        <begin position="254"/>
        <end position="281"/>
    </location>
</feature>
<dbReference type="InterPro" id="IPR020578">
    <property type="entry name" value="Aminotrans_V_PyrdxlP_BS"/>
</dbReference>
<dbReference type="Proteomes" id="UP000623509">
    <property type="component" value="Unassembled WGS sequence"/>
</dbReference>
<keyword evidence="11" id="KW-0175">Coiled coil</keyword>
<dbReference type="SUPFAM" id="SSF53383">
    <property type="entry name" value="PLP-dependent transferases"/>
    <property type="match status" value="1"/>
</dbReference>
<dbReference type="InterPro" id="IPR016454">
    <property type="entry name" value="Cysteine_dSase"/>
</dbReference>
<evidence type="ECO:0000313" key="13">
    <source>
        <dbReference type="EMBL" id="KAF7598763.1"/>
    </source>
</evidence>
<dbReference type="InterPro" id="IPR015421">
    <property type="entry name" value="PyrdxlP-dep_Trfase_major"/>
</dbReference>
<dbReference type="Proteomes" id="UP000216107">
    <property type="component" value="Unassembled WGS sequence"/>
</dbReference>
<evidence type="ECO:0000313" key="16">
    <source>
        <dbReference type="Proteomes" id="UP000623509"/>
    </source>
</evidence>
<dbReference type="EC" id="2.8.1.7" evidence="3"/>
<dbReference type="Pfam" id="PF00266">
    <property type="entry name" value="Aminotran_5"/>
    <property type="match status" value="1"/>
</dbReference>
<dbReference type="RefSeq" id="WP_095525034.1">
    <property type="nucleotide sequence ID" value="NZ_MDUX01000038.1"/>
</dbReference>
<evidence type="ECO:0000256" key="6">
    <source>
        <dbReference type="ARBA" id="ARBA00022898"/>
    </source>
</evidence>
<evidence type="ECO:0000256" key="9">
    <source>
        <dbReference type="ARBA" id="ARBA00050776"/>
    </source>
</evidence>
<evidence type="ECO:0000256" key="5">
    <source>
        <dbReference type="ARBA" id="ARBA00022723"/>
    </source>
</evidence>
<evidence type="ECO:0000256" key="4">
    <source>
        <dbReference type="ARBA" id="ARBA00022679"/>
    </source>
</evidence>
<dbReference type="AlphaFoldDB" id="A0A272ER96"/>
<dbReference type="InterPro" id="IPR015422">
    <property type="entry name" value="PyrdxlP-dep_Trfase_small"/>
</dbReference>
<name>A0A272ER96_9RHOO</name>
<comment type="catalytic activity">
    <reaction evidence="9">
        <text>(sulfur carrier)-H + L-cysteine = (sulfur carrier)-SH + L-alanine</text>
        <dbReference type="Rhea" id="RHEA:43892"/>
        <dbReference type="Rhea" id="RHEA-COMP:14737"/>
        <dbReference type="Rhea" id="RHEA-COMP:14739"/>
        <dbReference type="ChEBI" id="CHEBI:29917"/>
        <dbReference type="ChEBI" id="CHEBI:35235"/>
        <dbReference type="ChEBI" id="CHEBI:57972"/>
        <dbReference type="ChEBI" id="CHEBI:64428"/>
        <dbReference type="EC" id="2.8.1.7"/>
    </reaction>
</comment>
<keyword evidence="7" id="KW-0408">Iron</keyword>
<dbReference type="OrthoDB" id="9808002at2"/>
<protein>
    <recommendedName>
        <fullName evidence="3">cysteine desulfurase</fullName>
        <ecNumber evidence="3">2.8.1.7</ecNumber>
    </recommendedName>
</protein>
<sequence>MFAPIYLDHNATTPLDERVLEVMLPWLRGRPGNASSRYEYGRAARDAIDRARQQVAASVNAHATEVVFVSGGSEANNTFVKGAAACLPAGAIATGAGEHPCVRKPAAQLRSQGWRTLELTLDTHGSVDLAHAEALIERESPSLVSVMLANNESGAVNDVAALARIARRAGAWLHTDAVQGLGKMRLDFRALGVHAMSLSAHKIHGPLGAGALILDKRVELSPLVAGGGQERGLRAGTENVAAIVGFGKACELATEELDGRIERMQAARQRLETALGALGAEIFAVKALRLPNTSFFAFGGIEGETLVGRLDRAGFALASGAACSSADPEPSRTLLAMGVEPSLARCAVRASVGHGTTLAEVDGFLRCLQETVKELQQLAAVAA</sequence>